<dbReference type="InterPro" id="IPR013656">
    <property type="entry name" value="PAS_4"/>
</dbReference>
<keyword evidence="5" id="KW-0949">S-adenosyl-L-methionine</keyword>
<dbReference type="InterPro" id="IPR036804">
    <property type="entry name" value="CheR_N_sf"/>
</dbReference>
<dbReference type="Gene3D" id="1.10.287.620">
    <property type="entry name" value="Helix Hairpins"/>
    <property type="match status" value="1"/>
</dbReference>
<evidence type="ECO:0000256" key="4">
    <source>
        <dbReference type="ARBA" id="ARBA00022679"/>
    </source>
</evidence>
<evidence type="ECO:0000256" key="2">
    <source>
        <dbReference type="ARBA" id="ARBA00012534"/>
    </source>
</evidence>
<evidence type="ECO:0000256" key="6">
    <source>
        <dbReference type="SAM" id="Coils"/>
    </source>
</evidence>
<dbReference type="PROSITE" id="PS50123">
    <property type="entry name" value="CHER"/>
    <property type="match status" value="1"/>
</dbReference>
<dbReference type="InterPro" id="IPR029063">
    <property type="entry name" value="SAM-dependent_MTases_sf"/>
</dbReference>
<dbReference type="SUPFAM" id="SSF55785">
    <property type="entry name" value="PYP-like sensor domain (PAS domain)"/>
    <property type="match status" value="2"/>
</dbReference>
<dbReference type="GO" id="GO:0032259">
    <property type="term" value="P:methylation"/>
    <property type="evidence" value="ECO:0007669"/>
    <property type="project" value="UniProtKB-KW"/>
</dbReference>
<evidence type="ECO:0000256" key="5">
    <source>
        <dbReference type="ARBA" id="ARBA00022691"/>
    </source>
</evidence>
<evidence type="ECO:0000259" key="7">
    <source>
        <dbReference type="PROSITE" id="PS50112"/>
    </source>
</evidence>
<gene>
    <name evidence="10" type="primary">cheR</name>
    <name evidence="10" type="ORF">Vau01_074840</name>
</gene>
<dbReference type="CDD" id="cd00130">
    <property type="entry name" value="PAS"/>
    <property type="match status" value="2"/>
</dbReference>
<protein>
    <recommendedName>
        <fullName evidence="2">protein-glutamate O-methyltransferase</fullName>
        <ecNumber evidence="2">2.1.1.80</ecNumber>
    </recommendedName>
</protein>
<dbReference type="InterPro" id="IPR013767">
    <property type="entry name" value="PAS_fold"/>
</dbReference>
<keyword evidence="6" id="KW-0175">Coiled coil</keyword>
<keyword evidence="11" id="KW-1185">Reference proteome</keyword>
<dbReference type="InterPro" id="IPR000700">
    <property type="entry name" value="PAS-assoc_C"/>
</dbReference>
<dbReference type="RefSeq" id="WP_204003513.1">
    <property type="nucleotide sequence ID" value="NZ_BOPG01000049.1"/>
</dbReference>
<dbReference type="AlphaFoldDB" id="A0A8J4E3I0"/>
<dbReference type="SUPFAM" id="SSF47757">
    <property type="entry name" value="Chemotaxis receptor methyltransferase CheR, N-terminal domain"/>
    <property type="match status" value="1"/>
</dbReference>
<evidence type="ECO:0000313" key="11">
    <source>
        <dbReference type="Proteomes" id="UP000612585"/>
    </source>
</evidence>
<dbReference type="Proteomes" id="UP000612585">
    <property type="component" value="Unassembled WGS sequence"/>
</dbReference>
<dbReference type="Gene3D" id="3.30.450.20">
    <property type="entry name" value="PAS domain"/>
    <property type="match status" value="2"/>
</dbReference>
<proteinExistence type="predicted"/>
<sequence length="611" mass="68869">MSEPDPQFEALLVYLKEARGFDFTGYKRSSLMRRVSRRMSQAGIESYADYVDHLQVHPDEFTALFNTILINVTGFFRDPEAWDHLRAEVLPPIVAGTEPIRVWSAGCASGQEAYTLAIAFVEALGPDEFRRRVKIYATDVDEDGLNQARHASYNDRELAGLPPEYGERYFEANGTRYTFRNDLRRSVIFGRNDLIQDAPISRIDLLVCRNALMYFNAETQSRILSRFHFALAAAGVLFLGKAEMLLSHGDLFTPVDLKRRIFRKVARHAPATGPFPAEAIPARPNAELFGLDRVRSEAFLASPVAQVVVTGDGFIALANRQAEVMFGVSGRDVGRPFRDLELSYRPVELRGYIEQAQVERRPQRVTDVEYARGSGDGVHLEIQVNPLVDSDSRLLGVVLVFLDVTAARRLQDELEHANRQLETAYEELQSTNEELETTNEELQSTVEELETTNEELQSTNEELETMNEELQSANDELQSINDQLRDRTAELDSVNEFLEAVFVSLQAGVVVIGRDLQVRVWNRRCEDLWGLRAEEAVGQHFLNLDIGLPTDLLRPMIRQLLGSENGSSEARLPSVNRRGRQIEVRIVGTPLRRNGSGTTGVILVMDMEEPT</sequence>
<evidence type="ECO:0000313" key="10">
    <source>
        <dbReference type="EMBL" id="GIJ59968.1"/>
    </source>
</evidence>
<evidence type="ECO:0000259" key="8">
    <source>
        <dbReference type="PROSITE" id="PS50113"/>
    </source>
</evidence>
<feature type="domain" description="PAS" evidence="7">
    <location>
        <begin position="494"/>
        <end position="542"/>
    </location>
</feature>
<feature type="coiled-coil region" evidence="6">
    <location>
        <begin position="404"/>
        <end position="490"/>
    </location>
</feature>
<dbReference type="SMART" id="SM00091">
    <property type="entry name" value="PAS"/>
    <property type="match status" value="2"/>
</dbReference>
<comment type="catalytic activity">
    <reaction evidence="1">
        <text>L-glutamyl-[protein] + S-adenosyl-L-methionine = [protein]-L-glutamate 5-O-methyl ester + S-adenosyl-L-homocysteine</text>
        <dbReference type="Rhea" id="RHEA:24452"/>
        <dbReference type="Rhea" id="RHEA-COMP:10208"/>
        <dbReference type="Rhea" id="RHEA-COMP:10311"/>
        <dbReference type="ChEBI" id="CHEBI:29973"/>
        <dbReference type="ChEBI" id="CHEBI:57856"/>
        <dbReference type="ChEBI" id="CHEBI:59789"/>
        <dbReference type="ChEBI" id="CHEBI:82795"/>
        <dbReference type="EC" id="2.1.1.80"/>
    </reaction>
</comment>
<evidence type="ECO:0000256" key="3">
    <source>
        <dbReference type="ARBA" id="ARBA00022603"/>
    </source>
</evidence>
<accession>A0A8J4E3I0</accession>
<dbReference type="InterPro" id="IPR022642">
    <property type="entry name" value="CheR_C"/>
</dbReference>
<dbReference type="GO" id="GO:0008983">
    <property type="term" value="F:protein-glutamate O-methyltransferase activity"/>
    <property type="evidence" value="ECO:0007669"/>
    <property type="project" value="UniProtKB-EC"/>
</dbReference>
<dbReference type="NCBIfam" id="TIGR00229">
    <property type="entry name" value="sensory_box"/>
    <property type="match status" value="2"/>
</dbReference>
<dbReference type="EMBL" id="BOPG01000049">
    <property type="protein sequence ID" value="GIJ59968.1"/>
    <property type="molecule type" value="Genomic_DNA"/>
</dbReference>
<feature type="domain" description="CheR-type methyltransferase" evidence="9">
    <location>
        <begin position="1"/>
        <end position="268"/>
    </location>
</feature>
<dbReference type="InterPro" id="IPR035965">
    <property type="entry name" value="PAS-like_dom_sf"/>
</dbReference>
<dbReference type="PANTHER" id="PTHR24422">
    <property type="entry name" value="CHEMOTAXIS PROTEIN METHYLTRANSFERASE"/>
    <property type="match status" value="1"/>
</dbReference>
<keyword evidence="3" id="KW-0489">Methyltransferase</keyword>
<dbReference type="PRINTS" id="PR00996">
    <property type="entry name" value="CHERMTFRASE"/>
</dbReference>
<keyword evidence="4" id="KW-0808">Transferase</keyword>
<comment type="caution">
    <text evidence="10">The sequence shown here is derived from an EMBL/GenBank/DDBJ whole genome shotgun (WGS) entry which is preliminary data.</text>
</comment>
<dbReference type="EC" id="2.1.1.80" evidence="2"/>
<dbReference type="PANTHER" id="PTHR24422:SF10">
    <property type="entry name" value="CHEMOTAXIS PROTEIN METHYLTRANSFERASE 2"/>
    <property type="match status" value="1"/>
</dbReference>
<name>A0A8J4E3I0_9ACTN</name>
<feature type="domain" description="PAC" evidence="8">
    <location>
        <begin position="364"/>
        <end position="416"/>
    </location>
</feature>
<dbReference type="PROSITE" id="PS50112">
    <property type="entry name" value="PAS"/>
    <property type="match status" value="1"/>
</dbReference>
<dbReference type="SUPFAM" id="SSF53335">
    <property type="entry name" value="S-adenosyl-L-methionine-dependent methyltransferases"/>
    <property type="match status" value="1"/>
</dbReference>
<dbReference type="InterPro" id="IPR000014">
    <property type="entry name" value="PAS"/>
</dbReference>
<evidence type="ECO:0000259" key="9">
    <source>
        <dbReference type="PROSITE" id="PS50123"/>
    </source>
</evidence>
<dbReference type="SMART" id="SM00138">
    <property type="entry name" value="MeTrc"/>
    <property type="match status" value="1"/>
</dbReference>
<reference evidence="10" key="1">
    <citation type="submission" date="2021-01" db="EMBL/GenBank/DDBJ databases">
        <title>Whole genome shotgun sequence of Virgisporangium aurantiacum NBRC 16421.</title>
        <authorList>
            <person name="Komaki H."/>
            <person name="Tamura T."/>
        </authorList>
    </citation>
    <scope>NUCLEOTIDE SEQUENCE</scope>
    <source>
        <strain evidence="10">NBRC 16421</strain>
    </source>
</reference>
<dbReference type="InterPro" id="IPR000780">
    <property type="entry name" value="CheR_MeTrfase"/>
</dbReference>
<dbReference type="PROSITE" id="PS50113">
    <property type="entry name" value="PAC"/>
    <property type="match status" value="1"/>
</dbReference>
<evidence type="ECO:0000256" key="1">
    <source>
        <dbReference type="ARBA" id="ARBA00001541"/>
    </source>
</evidence>
<dbReference type="Gene3D" id="3.40.50.150">
    <property type="entry name" value="Vaccinia Virus protein VP39"/>
    <property type="match status" value="1"/>
</dbReference>
<dbReference type="Pfam" id="PF08448">
    <property type="entry name" value="PAS_4"/>
    <property type="match status" value="1"/>
</dbReference>
<dbReference type="Pfam" id="PF01739">
    <property type="entry name" value="CheR"/>
    <property type="match status" value="1"/>
</dbReference>
<dbReference type="Gene3D" id="1.10.155.10">
    <property type="entry name" value="Chemotaxis receptor methyltransferase CheR, N-terminal domain"/>
    <property type="match status" value="1"/>
</dbReference>
<organism evidence="10 11">
    <name type="scientific">Virgisporangium aurantiacum</name>
    <dbReference type="NCBI Taxonomy" id="175570"/>
    <lineage>
        <taxon>Bacteria</taxon>
        <taxon>Bacillati</taxon>
        <taxon>Actinomycetota</taxon>
        <taxon>Actinomycetes</taxon>
        <taxon>Micromonosporales</taxon>
        <taxon>Micromonosporaceae</taxon>
        <taxon>Virgisporangium</taxon>
    </lineage>
</organism>
<dbReference type="InterPro" id="IPR050903">
    <property type="entry name" value="Bact_Chemotaxis_MeTrfase"/>
</dbReference>
<dbReference type="Pfam" id="PF03705">
    <property type="entry name" value="CheR_N"/>
    <property type="match status" value="1"/>
</dbReference>
<dbReference type="InterPro" id="IPR022641">
    <property type="entry name" value="CheR_N"/>
</dbReference>
<dbReference type="Pfam" id="PF00989">
    <property type="entry name" value="PAS"/>
    <property type="match status" value="1"/>
</dbReference>
<dbReference type="GO" id="GO:0006355">
    <property type="term" value="P:regulation of DNA-templated transcription"/>
    <property type="evidence" value="ECO:0007669"/>
    <property type="project" value="InterPro"/>
</dbReference>